<dbReference type="RefSeq" id="WP_093687185.1">
    <property type="nucleotide sequence ID" value="NZ_FNBU01000001.1"/>
</dbReference>
<gene>
    <name evidence="2" type="ORF">SAMN05660235_00165</name>
</gene>
<dbReference type="Pfam" id="PF04964">
    <property type="entry name" value="Flp_Fap"/>
    <property type="match status" value="1"/>
</dbReference>
<protein>
    <submittedName>
        <fullName evidence="2">Pilus assembly protein Flp/PilA</fullName>
    </submittedName>
</protein>
<keyword evidence="3" id="KW-1185">Reference proteome</keyword>
<keyword evidence="1" id="KW-0472">Membrane</keyword>
<keyword evidence="1" id="KW-1133">Transmembrane helix</keyword>
<organism evidence="2 3">
    <name type="scientific">Sporolituus thermophilus DSM 23256</name>
    <dbReference type="NCBI Taxonomy" id="1123285"/>
    <lineage>
        <taxon>Bacteria</taxon>
        <taxon>Bacillati</taxon>
        <taxon>Bacillota</taxon>
        <taxon>Negativicutes</taxon>
        <taxon>Selenomonadales</taxon>
        <taxon>Sporomusaceae</taxon>
        <taxon>Sporolituus</taxon>
    </lineage>
</organism>
<dbReference type="EMBL" id="FNBU01000001">
    <property type="protein sequence ID" value="SDF01941.1"/>
    <property type="molecule type" value="Genomic_DNA"/>
</dbReference>
<dbReference type="OrthoDB" id="290056at2"/>
<sequence length="62" mass="6736">MLMWWEMVKTYLRCQRGQGMVEYGLILALIAVVVIGALMTMGGNLDSMLNNVAGKLSGTTGQ</sequence>
<name>A0A1G7HNF5_9FIRM</name>
<dbReference type="Proteomes" id="UP000243333">
    <property type="component" value="Unassembled WGS sequence"/>
</dbReference>
<dbReference type="STRING" id="1123285.SAMN05660235_00165"/>
<dbReference type="AlphaFoldDB" id="A0A1G7HNF5"/>
<proteinExistence type="predicted"/>
<accession>A0A1G7HNF5</accession>
<reference evidence="3" key="1">
    <citation type="submission" date="2016-10" db="EMBL/GenBank/DDBJ databases">
        <authorList>
            <person name="Varghese N."/>
            <person name="Submissions S."/>
        </authorList>
    </citation>
    <scope>NUCLEOTIDE SEQUENCE [LARGE SCALE GENOMIC DNA]</scope>
    <source>
        <strain evidence="3">DSM 23256</strain>
    </source>
</reference>
<feature type="transmembrane region" description="Helical" evidence="1">
    <location>
        <begin position="21"/>
        <end position="41"/>
    </location>
</feature>
<keyword evidence="1" id="KW-0812">Transmembrane</keyword>
<evidence type="ECO:0000313" key="3">
    <source>
        <dbReference type="Proteomes" id="UP000243333"/>
    </source>
</evidence>
<evidence type="ECO:0000313" key="2">
    <source>
        <dbReference type="EMBL" id="SDF01941.1"/>
    </source>
</evidence>
<evidence type="ECO:0000256" key="1">
    <source>
        <dbReference type="SAM" id="Phobius"/>
    </source>
</evidence>
<dbReference type="InterPro" id="IPR007047">
    <property type="entry name" value="Flp_Fap"/>
</dbReference>